<dbReference type="Gene3D" id="3.30.1330.50">
    <property type="entry name" value="2-C-methyl-D-erythritol 2,4-cyclodiphosphate synthase"/>
    <property type="match status" value="1"/>
</dbReference>
<dbReference type="EMBL" id="NOUV01000014">
    <property type="protein sequence ID" value="PDX87085.1"/>
    <property type="molecule type" value="Genomic_DNA"/>
</dbReference>
<keyword evidence="10 11" id="KW-0511">Multifunctional enzyme</keyword>
<comment type="similarity">
    <text evidence="11">In the C-terminal section; belongs to the IspF family.</text>
</comment>
<dbReference type="Proteomes" id="UP000220904">
    <property type="component" value="Unassembled WGS sequence"/>
</dbReference>
<feature type="binding site" evidence="11">
    <location>
        <position position="241"/>
    </location>
    <ligand>
        <name>a divalent metal cation</name>
        <dbReference type="ChEBI" id="CHEBI:60240"/>
    </ligand>
</feature>
<feature type="site" description="Transition state stabilizer" evidence="11">
    <location>
        <position position="22"/>
    </location>
</feature>
<feature type="site" description="Positions MEP for the nucleophilic attack" evidence="11">
    <location>
        <position position="157"/>
    </location>
</feature>
<dbReference type="InterPro" id="IPR003526">
    <property type="entry name" value="MECDP_synthase"/>
</dbReference>
<keyword evidence="9 11" id="KW-0456">Lyase</keyword>
<dbReference type="HAMAP" id="MF_00108">
    <property type="entry name" value="IspD"/>
    <property type="match status" value="1"/>
</dbReference>
<dbReference type="GO" id="GO:0019288">
    <property type="term" value="P:isopentenyl diphosphate biosynthetic process, methylerythritol 4-phosphate pathway"/>
    <property type="evidence" value="ECO:0007669"/>
    <property type="project" value="UniProtKB-UniRule"/>
</dbReference>
<comment type="pathway">
    <text evidence="3 11">Isoprenoid biosynthesis; isopentenyl diphosphate biosynthesis via DXP pathway; isopentenyl diphosphate from 1-deoxy-D-xylulose 5-phosphate: step 4/6.</text>
</comment>
<comment type="similarity">
    <text evidence="11">In the N-terminal section; belongs to the IspD/TarI cytidylyltransferase family. IspD subfamily.</text>
</comment>
<feature type="binding site" evidence="11">
    <location>
        <position position="370"/>
    </location>
    <ligand>
        <name>4-CDP-2-C-methyl-D-erythritol 2-phosphate</name>
        <dbReference type="ChEBI" id="CHEBI:57919"/>
    </ligand>
</feature>
<dbReference type="InterPro" id="IPR034683">
    <property type="entry name" value="IspD/TarI"/>
</dbReference>
<comment type="similarity">
    <text evidence="4">Belongs to the IspF family.</text>
</comment>
<dbReference type="EC" id="2.7.7.60" evidence="11"/>
<feature type="domain" description="2-C-methyl-D-erythritol 2,4-cyclodiphosphate synthase" evidence="12">
    <location>
        <begin position="232"/>
        <end position="385"/>
    </location>
</feature>
<reference evidence="13 14" key="1">
    <citation type="journal article" date="2017" name="Front. Microbiol.">
        <title>New Insights into the Diversity of the Genus Faecalibacterium.</title>
        <authorList>
            <person name="Benevides L."/>
            <person name="Burman S."/>
            <person name="Martin R."/>
            <person name="Robert V."/>
            <person name="Thomas M."/>
            <person name="Miquel S."/>
            <person name="Chain F."/>
            <person name="Sokol H."/>
            <person name="Bermudez-Humaran L.G."/>
            <person name="Morrison M."/>
            <person name="Langella P."/>
            <person name="Azevedo V.A."/>
            <person name="Chatel J.M."/>
            <person name="Soares S."/>
        </authorList>
    </citation>
    <scope>NUCLEOTIDE SEQUENCE [LARGE SCALE GENOMIC DNA]</scope>
    <source>
        <strain evidence="13 14">AHMP21</strain>
    </source>
</reference>
<dbReference type="HAMAP" id="MF_01520">
    <property type="entry name" value="IspDF"/>
    <property type="match status" value="1"/>
</dbReference>
<comment type="catalytic activity">
    <reaction evidence="1 11">
        <text>4-CDP-2-C-methyl-D-erythritol 2-phosphate = 2-C-methyl-D-erythritol 2,4-cyclic diphosphate + CMP</text>
        <dbReference type="Rhea" id="RHEA:23864"/>
        <dbReference type="ChEBI" id="CHEBI:57919"/>
        <dbReference type="ChEBI" id="CHEBI:58483"/>
        <dbReference type="ChEBI" id="CHEBI:60377"/>
        <dbReference type="EC" id="4.6.1.12"/>
    </reaction>
</comment>
<comment type="catalytic activity">
    <reaction evidence="11">
        <text>2-C-methyl-D-erythritol 4-phosphate + CTP + H(+) = 4-CDP-2-C-methyl-D-erythritol + diphosphate</text>
        <dbReference type="Rhea" id="RHEA:13429"/>
        <dbReference type="ChEBI" id="CHEBI:15378"/>
        <dbReference type="ChEBI" id="CHEBI:33019"/>
        <dbReference type="ChEBI" id="CHEBI:37563"/>
        <dbReference type="ChEBI" id="CHEBI:57823"/>
        <dbReference type="ChEBI" id="CHEBI:58262"/>
        <dbReference type="EC" id="2.7.7.60"/>
    </reaction>
</comment>
<comment type="caution">
    <text evidence="13">The sequence shown here is derived from an EMBL/GenBank/DDBJ whole genome shotgun (WGS) entry which is preliminary data.</text>
</comment>
<dbReference type="GO" id="GO:0050518">
    <property type="term" value="F:2-C-methyl-D-erythritol 4-phosphate cytidylyltransferase activity"/>
    <property type="evidence" value="ECO:0007669"/>
    <property type="project" value="UniProtKB-UniRule"/>
</dbReference>
<keyword evidence="7 11" id="KW-0479">Metal-binding</keyword>
<dbReference type="UniPathway" id="UPA00056">
    <property type="reaction ID" value="UER00093"/>
</dbReference>
<evidence type="ECO:0000256" key="4">
    <source>
        <dbReference type="ARBA" id="ARBA00008480"/>
    </source>
</evidence>
<dbReference type="EC" id="4.6.1.12" evidence="11"/>
<evidence type="ECO:0000256" key="8">
    <source>
        <dbReference type="ARBA" id="ARBA00023229"/>
    </source>
</evidence>
<name>A0A2A7B6V2_9FIRM</name>
<feature type="site" description="Transition state stabilizer" evidence="11">
    <location>
        <position position="364"/>
    </location>
</feature>
<dbReference type="HAMAP" id="MF_00107">
    <property type="entry name" value="IspF"/>
    <property type="match status" value="1"/>
</dbReference>
<dbReference type="InterPro" id="IPR026596">
    <property type="entry name" value="IspD/F"/>
</dbReference>
<dbReference type="OrthoDB" id="9806837at2"/>
<feature type="binding site" evidence="11">
    <location>
        <begin position="287"/>
        <end position="289"/>
    </location>
    <ligand>
        <name>4-CDP-2-C-methyl-D-erythritol 2-phosphate</name>
        <dbReference type="ChEBI" id="CHEBI:57919"/>
    </ligand>
</feature>
<dbReference type="GO" id="GO:0008685">
    <property type="term" value="F:2-C-methyl-D-erythritol 2,4-cyclodiphosphate synthase activity"/>
    <property type="evidence" value="ECO:0007669"/>
    <property type="project" value="UniProtKB-UniRule"/>
</dbReference>
<feature type="binding site" evidence="11">
    <location>
        <begin position="292"/>
        <end position="296"/>
    </location>
    <ligand>
        <name>4-CDP-2-C-methyl-D-erythritol 2-phosphate</name>
        <dbReference type="ChEBI" id="CHEBI:57919"/>
    </ligand>
</feature>
<dbReference type="NCBIfam" id="TIGR00151">
    <property type="entry name" value="ispF"/>
    <property type="match status" value="1"/>
</dbReference>
<evidence type="ECO:0000313" key="14">
    <source>
        <dbReference type="Proteomes" id="UP000220904"/>
    </source>
</evidence>
<keyword evidence="6 11" id="KW-0548">Nucleotidyltransferase</keyword>
<keyword evidence="8 11" id="KW-0414">Isoprene biosynthesis</keyword>
<dbReference type="SUPFAM" id="SSF69765">
    <property type="entry name" value="IpsF-like"/>
    <property type="match status" value="1"/>
</dbReference>
<evidence type="ECO:0000256" key="6">
    <source>
        <dbReference type="ARBA" id="ARBA00022695"/>
    </source>
</evidence>
<feature type="binding site" evidence="11">
    <location>
        <begin position="363"/>
        <end position="366"/>
    </location>
    <ligand>
        <name>4-CDP-2-C-methyl-D-erythritol 2-phosphate</name>
        <dbReference type="ChEBI" id="CHEBI:57919"/>
    </ligand>
</feature>
<comment type="pathway">
    <text evidence="11">Isoprenoid biosynthesis; isopentenyl diphosphate biosynthesis via DXP pathway; isopentenyl diphosphate from 1-deoxy-D-xylulose 5-phosphate: step 2/6.</text>
</comment>
<dbReference type="InterPro" id="IPR036571">
    <property type="entry name" value="MECDP_synthase_sf"/>
</dbReference>
<protein>
    <recommendedName>
        <fullName evidence="11">Bifunctional enzyme IspD/IspF</fullName>
    </recommendedName>
    <domain>
        <recommendedName>
            <fullName evidence="11">2-C-methyl-D-erythritol 4-phosphate cytidylyltransferase</fullName>
            <ecNumber evidence="11">2.7.7.60</ecNumber>
        </recommendedName>
        <alternativeName>
            <fullName evidence="11">4-diphosphocytidyl-2C-methyl-D-erythritol synthase</fullName>
        </alternativeName>
        <alternativeName>
            <fullName evidence="11">MEP cytidylyltransferase</fullName>
            <shortName evidence="11">MCT</shortName>
        </alternativeName>
    </domain>
    <domain>
        <recommendedName>
            <fullName evidence="11">2-C-methyl-D-erythritol 2,4-cyclodiphosphate synthase</fullName>
            <shortName evidence="11">MECDP-synthase</shortName>
            <shortName evidence="11">MECPP-synthase</shortName>
            <shortName evidence="11">MECPS</shortName>
            <ecNumber evidence="11">4.6.1.12</ecNumber>
        </recommendedName>
    </domain>
</protein>
<feature type="region of interest" description="2-C-methyl-D-erythritol 2,4-cyclodiphosphate synthase" evidence="11">
    <location>
        <begin position="233"/>
        <end position="388"/>
    </location>
</feature>
<dbReference type="FunFam" id="3.90.550.10:FF:000003">
    <property type="entry name" value="2-C-methyl-D-erythritol 4-phosphate cytidylyltransferase"/>
    <property type="match status" value="1"/>
</dbReference>
<comment type="caution">
    <text evidence="11">Lacks conserved residue(s) required for the propagation of feature annotation.</text>
</comment>
<evidence type="ECO:0000256" key="7">
    <source>
        <dbReference type="ARBA" id="ARBA00022723"/>
    </source>
</evidence>
<dbReference type="GO" id="GO:0016114">
    <property type="term" value="P:terpenoid biosynthetic process"/>
    <property type="evidence" value="ECO:0007669"/>
    <property type="project" value="InterPro"/>
</dbReference>
<comment type="function">
    <text evidence="11">Bifunctional enzyme that catalyzes the formation of 4-diphosphocytidyl-2-C-methyl-D-erythritol from CTP and 2-C-methyl-D-erythritol 4-phosphate (MEP) (IspD), and catalyzes the conversion of 4-diphosphocytidyl-2-C-methyl-D-erythritol 2-phosphate (CDP-ME2P) to 2-C-methyl-D-erythritol 2,4-cyclodiphosphate (ME-CPP) with a corresponding release of cytidine 5-monophosphate (CMP) (IspF).</text>
</comment>
<evidence type="ECO:0000256" key="3">
    <source>
        <dbReference type="ARBA" id="ARBA00004709"/>
    </source>
</evidence>
<evidence type="ECO:0000256" key="11">
    <source>
        <dbReference type="HAMAP-Rule" id="MF_01520"/>
    </source>
</evidence>
<gene>
    <name evidence="11" type="primary">ispDF</name>
    <name evidence="13" type="ORF">CHR60_08185</name>
</gene>
<proteinExistence type="inferred from homology"/>
<dbReference type="SUPFAM" id="SSF53448">
    <property type="entry name" value="Nucleotide-diphospho-sugar transferases"/>
    <property type="match status" value="1"/>
</dbReference>
<feature type="binding site" evidence="11">
    <location>
        <position position="239"/>
    </location>
    <ligand>
        <name>a divalent metal cation</name>
        <dbReference type="ChEBI" id="CHEBI:60240"/>
    </ligand>
</feature>
<dbReference type="PANTHER" id="PTHR43181:SF1">
    <property type="entry name" value="2-C-METHYL-D-ERYTHRITOL 2,4-CYCLODIPHOSPHATE SYNTHASE, CHLOROPLASTIC"/>
    <property type="match status" value="1"/>
</dbReference>
<dbReference type="InterPro" id="IPR020555">
    <property type="entry name" value="MECDP_synthase_CS"/>
</dbReference>
<feature type="binding site" evidence="11">
    <location>
        <position position="273"/>
    </location>
    <ligand>
        <name>a divalent metal cation</name>
        <dbReference type="ChEBI" id="CHEBI:60240"/>
    </ligand>
</feature>
<evidence type="ECO:0000256" key="10">
    <source>
        <dbReference type="ARBA" id="ARBA00023268"/>
    </source>
</evidence>
<feature type="site" description="Transition state stabilizer" evidence="11">
    <location>
        <position position="265"/>
    </location>
</feature>
<sequence>MEKRVTAVLVAAGSSTRMGFDKLSFDLGGETVVQRSIRAFAECPLVDEIVLVAGKNRVFLEQQAAACPKPVQVVPGGATRAESAKNGVLAAHGDLVAVHDAARPFVSEAVIEAAVYAAAACGAAAPAVPVKDTVKRAVRGDGKTVPEACMVAETPDRSTLYAVQTPQCFDRAAYLAALEELDAEKARLVTDDCSLFELTGRPVQLTQGDYANLKITTREDLPRPQQKEGEPMRIGHGYDVHRLVEGRKLILGGVEIPYEKGLLGHSDADVLAHAVMDAVLGAAALGDIGKHFPDTDPEYAGADSLMLARHVARIVRENGWKVENIDSTILCQKPKLAPYIPAMREKLAEAFGMPLDAVSVKATTEEHLGFTGEGLGIAVHAVALIETL</sequence>
<dbReference type="Pfam" id="PF02542">
    <property type="entry name" value="YgbB"/>
    <property type="match status" value="1"/>
</dbReference>
<dbReference type="CDD" id="cd02516">
    <property type="entry name" value="CDP-ME_synthetase"/>
    <property type="match status" value="1"/>
</dbReference>
<dbReference type="FunFam" id="3.30.1330.50:FF:000001">
    <property type="entry name" value="2-C-methyl-D-erythritol 2,4-cyclodiphosphate synthase"/>
    <property type="match status" value="1"/>
</dbReference>
<evidence type="ECO:0000256" key="2">
    <source>
        <dbReference type="ARBA" id="ARBA00001968"/>
    </source>
</evidence>
<feature type="site" description="Positions MEP for the nucleophilic attack" evidence="11">
    <location>
        <position position="214"/>
    </location>
</feature>
<dbReference type="AlphaFoldDB" id="A0A2A7B6V2"/>
<dbReference type="NCBIfam" id="TIGR00453">
    <property type="entry name" value="ispD"/>
    <property type="match status" value="1"/>
</dbReference>
<feature type="site" description="Transition state stabilizer" evidence="11">
    <location>
        <position position="17"/>
    </location>
</feature>
<dbReference type="PROSITE" id="PS01350">
    <property type="entry name" value="ISPF"/>
    <property type="match status" value="1"/>
</dbReference>
<keyword evidence="5 11" id="KW-0808">Transferase</keyword>
<dbReference type="InterPro" id="IPR029044">
    <property type="entry name" value="Nucleotide-diphossugar_trans"/>
</dbReference>
<dbReference type="Gene3D" id="3.90.550.10">
    <property type="entry name" value="Spore Coat Polysaccharide Biosynthesis Protein SpsA, Chain A"/>
    <property type="match status" value="1"/>
</dbReference>
<evidence type="ECO:0000256" key="5">
    <source>
        <dbReference type="ARBA" id="ARBA00022679"/>
    </source>
</evidence>
<dbReference type="GO" id="GO:0046872">
    <property type="term" value="F:metal ion binding"/>
    <property type="evidence" value="ECO:0007669"/>
    <property type="project" value="UniProtKB-KW"/>
</dbReference>
<dbReference type="CDD" id="cd00554">
    <property type="entry name" value="MECDP_synthase"/>
    <property type="match status" value="1"/>
</dbReference>
<evidence type="ECO:0000259" key="12">
    <source>
        <dbReference type="Pfam" id="PF02542"/>
    </source>
</evidence>
<evidence type="ECO:0000256" key="9">
    <source>
        <dbReference type="ARBA" id="ARBA00023239"/>
    </source>
</evidence>
<feature type="binding site" evidence="11">
    <location>
        <begin position="239"/>
        <end position="241"/>
    </location>
    <ligand>
        <name>4-CDP-2-C-methyl-D-erythritol 2-phosphate</name>
        <dbReference type="ChEBI" id="CHEBI:57919"/>
    </ligand>
</feature>
<feature type="binding site" evidence="11">
    <location>
        <begin position="265"/>
        <end position="266"/>
    </location>
    <ligand>
        <name>4-CDP-2-C-methyl-D-erythritol 2-phosphate</name>
        <dbReference type="ChEBI" id="CHEBI:57919"/>
    </ligand>
</feature>
<evidence type="ECO:0000256" key="1">
    <source>
        <dbReference type="ARBA" id="ARBA00000200"/>
    </source>
</evidence>
<dbReference type="PANTHER" id="PTHR43181">
    <property type="entry name" value="2-C-METHYL-D-ERYTHRITOL 2,4-CYCLODIPHOSPHATE SYNTHASE, CHLOROPLASTIC"/>
    <property type="match status" value="1"/>
</dbReference>
<comment type="cofactor">
    <cofactor evidence="2 11">
        <name>a divalent metal cation</name>
        <dbReference type="ChEBI" id="CHEBI:60240"/>
    </cofactor>
</comment>
<organism evidence="13 14">
    <name type="scientific">Faecalibacterium prausnitzii</name>
    <dbReference type="NCBI Taxonomy" id="853"/>
    <lineage>
        <taxon>Bacteria</taxon>
        <taxon>Bacillati</taxon>
        <taxon>Bacillota</taxon>
        <taxon>Clostridia</taxon>
        <taxon>Eubacteriales</taxon>
        <taxon>Oscillospiraceae</taxon>
        <taxon>Faecalibacterium</taxon>
    </lineage>
</organism>
<feature type="region of interest" description="2-C-methyl-D-erythritol 4-phosphate cytidylyltransferase" evidence="11">
    <location>
        <begin position="1"/>
        <end position="233"/>
    </location>
</feature>
<dbReference type="Pfam" id="PF01128">
    <property type="entry name" value="IspD"/>
    <property type="match status" value="1"/>
</dbReference>
<dbReference type="InterPro" id="IPR001228">
    <property type="entry name" value="IspD"/>
</dbReference>
<accession>A0A2A7B6V2</accession>
<evidence type="ECO:0000313" key="13">
    <source>
        <dbReference type="EMBL" id="PDX87085.1"/>
    </source>
</evidence>